<feature type="region of interest" description="Disordered" evidence="1">
    <location>
        <begin position="1"/>
        <end position="46"/>
    </location>
</feature>
<organism evidence="2 3">
    <name type="scientific">Mycena pura</name>
    <dbReference type="NCBI Taxonomy" id="153505"/>
    <lineage>
        <taxon>Eukaryota</taxon>
        <taxon>Fungi</taxon>
        <taxon>Dikarya</taxon>
        <taxon>Basidiomycota</taxon>
        <taxon>Agaricomycotina</taxon>
        <taxon>Agaricomycetes</taxon>
        <taxon>Agaricomycetidae</taxon>
        <taxon>Agaricales</taxon>
        <taxon>Marasmiineae</taxon>
        <taxon>Mycenaceae</taxon>
        <taxon>Mycena</taxon>
    </lineage>
</organism>
<comment type="caution">
    <text evidence="2">The sequence shown here is derived from an EMBL/GenBank/DDBJ whole genome shotgun (WGS) entry which is preliminary data.</text>
</comment>
<evidence type="ECO:0000256" key="1">
    <source>
        <dbReference type="SAM" id="MobiDB-lite"/>
    </source>
</evidence>
<sequence>MPDDTLAADDGKRVEGGERSPSSEQAVDKRRAAGMGARRWHGAAGSRREFCTTRVAGSGQLWRAKDGSGQRAASGERRSNSAMSSGRRVLRNLQAHAAGTGGRWEAGSEKLAADIARAAGKEAGGERRVAGSGQRELRVRAVQWAAQIAGGRQCQAYAFADSGQQTRRAALDRRGTQPAESTNQRWRAGWAAKTTSSSRALSQCSDGICGCTRLWRRRVVHLILQDAYAGTGLARESTLVQAAGSESRAAYANSGYPRRRRTVARPVPYGGQRAAGGEQRVDASRQRQWMASGGLQAI</sequence>
<proteinExistence type="predicted"/>
<reference evidence="2" key="1">
    <citation type="submission" date="2023-03" db="EMBL/GenBank/DDBJ databases">
        <title>Massive genome expansion in bonnet fungi (Mycena s.s.) driven by repeated elements and novel gene families across ecological guilds.</title>
        <authorList>
            <consortium name="Lawrence Berkeley National Laboratory"/>
            <person name="Harder C.B."/>
            <person name="Miyauchi S."/>
            <person name="Viragh M."/>
            <person name="Kuo A."/>
            <person name="Thoen E."/>
            <person name="Andreopoulos B."/>
            <person name="Lu D."/>
            <person name="Skrede I."/>
            <person name="Drula E."/>
            <person name="Henrissat B."/>
            <person name="Morin E."/>
            <person name="Kohler A."/>
            <person name="Barry K."/>
            <person name="LaButti K."/>
            <person name="Morin E."/>
            <person name="Salamov A."/>
            <person name="Lipzen A."/>
            <person name="Mereny Z."/>
            <person name="Hegedus B."/>
            <person name="Baldrian P."/>
            <person name="Stursova M."/>
            <person name="Weitz H."/>
            <person name="Taylor A."/>
            <person name="Grigoriev I.V."/>
            <person name="Nagy L.G."/>
            <person name="Martin F."/>
            <person name="Kauserud H."/>
        </authorList>
    </citation>
    <scope>NUCLEOTIDE SEQUENCE</scope>
    <source>
        <strain evidence="2">9144</strain>
    </source>
</reference>
<feature type="compositionally biased region" description="Basic and acidic residues" evidence="1">
    <location>
        <begin position="9"/>
        <end position="18"/>
    </location>
</feature>
<dbReference type="EMBL" id="JARJCW010000003">
    <property type="protein sequence ID" value="KAJ7226763.1"/>
    <property type="molecule type" value="Genomic_DNA"/>
</dbReference>
<protein>
    <submittedName>
        <fullName evidence="2">Uncharacterized protein</fullName>
    </submittedName>
</protein>
<gene>
    <name evidence="2" type="ORF">GGX14DRAFT_385565</name>
</gene>
<keyword evidence="3" id="KW-1185">Reference proteome</keyword>
<evidence type="ECO:0000313" key="3">
    <source>
        <dbReference type="Proteomes" id="UP001219525"/>
    </source>
</evidence>
<dbReference type="Proteomes" id="UP001219525">
    <property type="component" value="Unassembled WGS sequence"/>
</dbReference>
<evidence type="ECO:0000313" key="2">
    <source>
        <dbReference type="EMBL" id="KAJ7226763.1"/>
    </source>
</evidence>
<accession>A0AAD6YQQ0</accession>
<feature type="region of interest" description="Disordered" evidence="1">
    <location>
        <begin position="64"/>
        <end position="85"/>
    </location>
</feature>
<dbReference type="AlphaFoldDB" id="A0AAD6YQQ0"/>
<feature type="compositionally biased region" description="Basic and acidic residues" evidence="1">
    <location>
        <begin position="64"/>
        <end position="79"/>
    </location>
</feature>
<name>A0AAD6YQQ0_9AGAR</name>